<sequence>MYLDSTTSALAPTVDNAAPEEPEPMILSSGAVKLCSHVHEAATRPNALELLPVVISEFEAGVY</sequence>
<dbReference type="AlphaFoldDB" id="A0A4Q2DP39"/>
<keyword evidence="3" id="KW-1185">Reference proteome</keyword>
<organism evidence="2 3">
    <name type="scientific">Candolleomyces aberdarensis</name>
    <dbReference type="NCBI Taxonomy" id="2316362"/>
    <lineage>
        <taxon>Eukaryota</taxon>
        <taxon>Fungi</taxon>
        <taxon>Dikarya</taxon>
        <taxon>Basidiomycota</taxon>
        <taxon>Agaricomycotina</taxon>
        <taxon>Agaricomycetes</taxon>
        <taxon>Agaricomycetidae</taxon>
        <taxon>Agaricales</taxon>
        <taxon>Agaricineae</taxon>
        <taxon>Psathyrellaceae</taxon>
        <taxon>Candolleomyces</taxon>
    </lineage>
</organism>
<feature type="region of interest" description="Disordered" evidence="1">
    <location>
        <begin position="1"/>
        <end position="22"/>
    </location>
</feature>
<name>A0A4Q2DP39_9AGAR</name>
<evidence type="ECO:0000313" key="2">
    <source>
        <dbReference type="EMBL" id="RXW20734.1"/>
    </source>
</evidence>
<evidence type="ECO:0000313" key="3">
    <source>
        <dbReference type="Proteomes" id="UP000290288"/>
    </source>
</evidence>
<proteinExistence type="predicted"/>
<dbReference type="EMBL" id="SDEE01000136">
    <property type="protein sequence ID" value="RXW20734.1"/>
    <property type="molecule type" value="Genomic_DNA"/>
</dbReference>
<evidence type="ECO:0000256" key="1">
    <source>
        <dbReference type="SAM" id="MobiDB-lite"/>
    </source>
</evidence>
<gene>
    <name evidence="2" type="ORF">EST38_g5129</name>
</gene>
<feature type="compositionally biased region" description="Polar residues" evidence="1">
    <location>
        <begin position="1"/>
        <end position="10"/>
    </location>
</feature>
<protein>
    <submittedName>
        <fullName evidence="2">Uncharacterized protein</fullName>
    </submittedName>
</protein>
<reference evidence="2 3" key="1">
    <citation type="submission" date="2019-01" db="EMBL/GenBank/DDBJ databases">
        <title>Draft genome sequence of Psathyrella aberdarensis IHI B618.</title>
        <authorList>
            <person name="Buettner E."/>
            <person name="Kellner H."/>
        </authorList>
    </citation>
    <scope>NUCLEOTIDE SEQUENCE [LARGE SCALE GENOMIC DNA]</scope>
    <source>
        <strain evidence="2 3">IHI B618</strain>
    </source>
</reference>
<dbReference type="Proteomes" id="UP000290288">
    <property type="component" value="Unassembled WGS sequence"/>
</dbReference>
<accession>A0A4Q2DP39</accession>
<comment type="caution">
    <text evidence="2">The sequence shown here is derived from an EMBL/GenBank/DDBJ whole genome shotgun (WGS) entry which is preliminary data.</text>
</comment>